<reference evidence="2" key="1">
    <citation type="submission" date="2020-02" db="EMBL/GenBank/DDBJ databases">
        <authorList>
            <person name="Scholz U."/>
            <person name="Mascher M."/>
            <person name="Fiebig A."/>
        </authorList>
    </citation>
    <scope>NUCLEOTIDE SEQUENCE</scope>
</reference>
<evidence type="ECO:0000256" key="1">
    <source>
        <dbReference type="SAM" id="MobiDB-lite"/>
    </source>
</evidence>
<dbReference type="PANTHER" id="PTHR31446:SF2">
    <property type="entry name" value="ACID PHOSPHATASE_VANADIUM-DEPENDENT HALOPEROXIDASE-RELATED PROTEIN"/>
    <property type="match status" value="1"/>
</dbReference>
<keyword evidence="3" id="KW-1185">Reference proteome</keyword>
<dbReference type="EMBL" id="LR746272">
    <property type="protein sequence ID" value="CAA7402620.1"/>
    <property type="molecule type" value="Genomic_DNA"/>
</dbReference>
<evidence type="ECO:0000313" key="3">
    <source>
        <dbReference type="Proteomes" id="UP000663760"/>
    </source>
</evidence>
<dbReference type="PANTHER" id="PTHR31446">
    <property type="entry name" value="ACID PHOSPHATASE/VANADIUM-DEPENDENT HALOPEROXIDASE-RELATED PROTEIN"/>
    <property type="match status" value="1"/>
</dbReference>
<dbReference type="AlphaFoldDB" id="A0A7I8KXX3"/>
<dbReference type="Proteomes" id="UP000663760">
    <property type="component" value="Chromosome 9"/>
</dbReference>
<dbReference type="OrthoDB" id="1909848at2759"/>
<evidence type="ECO:0000313" key="2">
    <source>
        <dbReference type="EMBL" id="CAA7402620.1"/>
    </source>
</evidence>
<feature type="region of interest" description="Disordered" evidence="1">
    <location>
        <begin position="179"/>
        <end position="229"/>
    </location>
</feature>
<dbReference type="InterPro" id="IPR003832">
    <property type="entry name" value="DUF212"/>
</dbReference>
<dbReference type="Pfam" id="PF02681">
    <property type="entry name" value="DUF212"/>
    <property type="match status" value="1"/>
</dbReference>
<gene>
    <name evidence="2" type="ORF">SI8410_09013298</name>
</gene>
<accession>A0A7I8KXX3</accession>
<organism evidence="2 3">
    <name type="scientific">Spirodela intermedia</name>
    <name type="common">Intermediate duckweed</name>
    <dbReference type="NCBI Taxonomy" id="51605"/>
    <lineage>
        <taxon>Eukaryota</taxon>
        <taxon>Viridiplantae</taxon>
        <taxon>Streptophyta</taxon>
        <taxon>Embryophyta</taxon>
        <taxon>Tracheophyta</taxon>
        <taxon>Spermatophyta</taxon>
        <taxon>Magnoliopsida</taxon>
        <taxon>Liliopsida</taxon>
        <taxon>Araceae</taxon>
        <taxon>Lemnoideae</taxon>
        <taxon>Spirodela</taxon>
    </lineage>
</organism>
<protein>
    <submittedName>
        <fullName evidence="2">Uncharacterized protein</fullName>
    </submittedName>
</protein>
<sequence>MLYCASPSLSAAYSVPHSFDFSVRKSLRLRDRFFHRIHSGRRSAPVASVKIGVEEIADLVQNKVLISATLACTIGQLSKPFTSALSGNGIDFGAAIRSGGMPSSHSAGVMAATTCLGLERGFSDPIFGMSAVFATFVMYDAQGVRREVGKHAKNLNKITKHNRERSILLQEKQSPIDCRPSVSLSTRSLGSLSSPEQADGYELEQEALPRSGRGKSSNPPPGVIVGDGSSENTEIYYSPLEESVGHTEVQVIAGALLGFLVSLAVEAII</sequence>
<feature type="compositionally biased region" description="Low complexity" evidence="1">
    <location>
        <begin position="181"/>
        <end position="194"/>
    </location>
</feature>
<name>A0A7I8KXX3_SPIIN</name>
<proteinExistence type="predicted"/>